<dbReference type="GO" id="GO:0071555">
    <property type="term" value="P:cell wall organization"/>
    <property type="evidence" value="ECO:0007669"/>
    <property type="project" value="UniProtKB-KW"/>
</dbReference>
<reference evidence="18 19" key="1">
    <citation type="submission" date="2009-02" db="EMBL/GenBank/DDBJ databases">
        <title>Sequencing of the draft genome and assembly of Dethiobacter alkaliphilus AHT 1.</title>
        <authorList>
            <consortium name="US DOE Joint Genome Institute (JGI-PGF)"/>
            <person name="Lucas S."/>
            <person name="Copeland A."/>
            <person name="Lapidus A."/>
            <person name="Glavina del Rio T."/>
            <person name="Dalin E."/>
            <person name="Tice H."/>
            <person name="Bruce D."/>
            <person name="Goodwin L."/>
            <person name="Pitluck S."/>
            <person name="Larimer F."/>
            <person name="Land M.L."/>
            <person name="Hauser L."/>
            <person name="Muyzer G."/>
        </authorList>
    </citation>
    <scope>NUCLEOTIDE SEQUENCE [LARGE SCALE GENOMIC DNA]</scope>
    <source>
        <strain evidence="18 19">AHT 1</strain>
    </source>
</reference>
<dbReference type="EMBL" id="ACJM01000023">
    <property type="protein sequence ID" value="EEG76208.1"/>
    <property type="molecule type" value="Genomic_DNA"/>
</dbReference>
<keyword evidence="7 17" id="KW-0378">Hydrolase</keyword>
<comment type="function">
    <text evidence="17">Catalyzes the dephosphorylation of undecaprenyl diphosphate (UPP). Confers resistance to bacitracin.</text>
</comment>
<dbReference type="GO" id="GO:0009252">
    <property type="term" value="P:peptidoglycan biosynthetic process"/>
    <property type="evidence" value="ECO:0007669"/>
    <property type="project" value="UniProtKB-KW"/>
</dbReference>
<dbReference type="eggNOG" id="COG1968">
    <property type="taxonomic scope" value="Bacteria"/>
</dbReference>
<evidence type="ECO:0000256" key="5">
    <source>
        <dbReference type="ARBA" id="ARBA00022475"/>
    </source>
</evidence>
<evidence type="ECO:0000256" key="7">
    <source>
        <dbReference type="ARBA" id="ARBA00022801"/>
    </source>
</evidence>
<evidence type="ECO:0000256" key="13">
    <source>
        <dbReference type="ARBA" id="ARBA00023316"/>
    </source>
</evidence>
<evidence type="ECO:0000256" key="8">
    <source>
        <dbReference type="ARBA" id="ARBA00022960"/>
    </source>
</evidence>
<dbReference type="GO" id="GO:0046677">
    <property type="term" value="P:response to antibiotic"/>
    <property type="evidence" value="ECO:0007669"/>
    <property type="project" value="UniProtKB-UniRule"/>
</dbReference>
<proteinExistence type="inferred from homology"/>
<dbReference type="PANTHER" id="PTHR30622:SF2">
    <property type="entry name" value="UNDECAPRENYL-DIPHOSPHATASE"/>
    <property type="match status" value="1"/>
</dbReference>
<evidence type="ECO:0000256" key="14">
    <source>
        <dbReference type="ARBA" id="ARBA00032707"/>
    </source>
</evidence>
<sequence length="262" mass="28519">MGNIEGFLLGVLQGLTEFLPVSSSGHLVIFQDFFGVRQPGITFEVMVHFGTLLSVIWVFGADLLRVLTRAVKGRQERHFALMLLLGIIPTGLMGYLFSDVFKRFYESTLTTGFMLLITGGIIYTLCCLKPGKKGESTMGARDALFISVAQGLAIIPGISRSGSTITAAIWRGLDRETAVKFSFLVSVPVIFGATLLELKDMSAAGFVGLTPAVFWGTVAAFLAGVIAINFFIHLLKTGRFHYFAYYCWFAGSVTIILKVAGF</sequence>
<dbReference type="AlphaFoldDB" id="C0GKG5"/>
<name>C0GKG5_DETAL</name>
<dbReference type="PANTHER" id="PTHR30622">
    <property type="entry name" value="UNDECAPRENYL-DIPHOSPHATASE"/>
    <property type="match status" value="1"/>
</dbReference>
<feature type="transmembrane region" description="Helical" evidence="17">
    <location>
        <begin position="243"/>
        <end position="261"/>
    </location>
</feature>
<keyword evidence="8 17" id="KW-0133">Cell shape</keyword>
<evidence type="ECO:0000256" key="12">
    <source>
        <dbReference type="ARBA" id="ARBA00023251"/>
    </source>
</evidence>
<evidence type="ECO:0000256" key="11">
    <source>
        <dbReference type="ARBA" id="ARBA00023136"/>
    </source>
</evidence>
<evidence type="ECO:0000313" key="18">
    <source>
        <dbReference type="EMBL" id="EEG76208.1"/>
    </source>
</evidence>
<protein>
    <recommendedName>
        <fullName evidence="4 17">Undecaprenyl-diphosphatase</fullName>
        <ecNumber evidence="3 17">3.6.1.27</ecNumber>
    </recommendedName>
    <alternativeName>
        <fullName evidence="15 17">Bacitracin resistance protein</fullName>
    </alternativeName>
    <alternativeName>
        <fullName evidence="14 17">Undecaprenyl pyrophosphate phosphatase</fullName>
    </alternativeName>
</protein>
<dbReference type="HAMAP" id="MF_01006">
    <property type="entry name" value="Undec_diphosphatase"/>
    <property type="match status" value="1"/>
</dbReference>
<dbReference type="EC" id="3.6.1.27" evidence="3 17"/>
<dbReference type="GO" id="GO:0008360">
    <property type="term" value="P:regulation of cell shape"/>
    <property type="evidence" value="ECO:0007669"/>
    <property type="project" value="UniProtKB-KW"/>
</dbReference>
<dbReference type="InterPro" id="IPR003824">
    <property type="entry name" value="UppP"/>
</dbReference>
<feature type="transmembrane region" description="Helical" evidence="17">
    <location>
        <begin position="109"/>
        <end position="128"/>
    </location>
</feature>
<evidence type="ECO:0000256" key="16">
    <source>
        <dbReference type="ARBA" id="ARBA00047594"/>
    </source>
</evidence>
<dbReference type="Proteomes" id="UP000006443">
    <property type="component" value="Unassembled WGS sequence"/>
</dbReference>
<evidence type="ECO:0000256" key="3">
    <source>
        <dbReference type="ARBA" id="ARBA00012374"/>
    </source>
</evidence>
<evidence type="ECO:0000256" key="2">
    <source>
        <dbReference type="ARBA" id="ARBA00010621"/>
    </source>
</evidence>
<evidence type="ECO:0000256" key="15">
    <source>
        <dbReference type="ARBA" id="ARBA00032932"/>
    </source>
</evidence>
<evidence type="ECO:0000256" key="6">
    <source>
        <dbReference type="ARBA" id="ARBA00022692"/>
    </source>
</evidence>
<keyword evidence="13 17" id="KW-0961">Cell wall biogenesis/degradation</keyword>
<evidence type="ECO:0000256" key="10">
    <source>
        <dbReference type="ARBA" id="ARBA00022989"/>
    </source>
</evidence>
<feature type="transmembrane region" description="Helical" evidence="17">
    <location>
        <begin position="203"/>
        <end position="231"/>
    </location>
</feature>
<dbReference type="GO" id="GO:0005886">
    <property type="term" value="C:plasma membrane"/>
    <property type="evidence" value="ECO:0007669"/>
    <property type="project" value="UniProtKB-SubCell"/>
</dbReference>
<comment type="subcellular location">
    <subcellularLocation>
        <location evidence="1 17">Cell membrane</location>
        <topology evidence="1 17">Multi-pass membrane protein</topology>
    </subcellularLocation>
</comment>
<comment type="similarity">
    <text evidence="2 17">Belongs to the UppP family.</text>
</comment>
<comment type="miscellaneous">
    <text evidence="17">Bacitracin is thought to be involved in the inhibition of peptidoglycan synthesis by sequestering undecaprenyl diphosphate, thereby reducing the pool of lipid carrier available.</text>
</comment>
<feature type="transmembrane region" description="Helical" evidence="17">
    <location>
        <begin position="79"/>
        <end position="97"/>
    </location>
</feature>
<keyword evidence="11 17" id="KW-0472">Membrane</keyword>
<keyword evidence="19" id="KW-1185">Reference proteome</keyword>
<feature type="transmembrane region" description="Helical" evidence="17">
    <location>
        <begin position="45"/>
        <end position="67"/>
    </location>
</feature>
<evidence type="ECO:0000256" key="9">
    <source>
        <dbReference type="ARBA" id="ARBA00022984"/>
    </source>
</evidence>
<accession>C0GKG5</accession>
<evidence type="ECO:0000256" key="1">
    <source>
        <dbReference type="ARBA" id="ARBA00004651"/>
    </source>
</evidence>
<evidence type="ECO:0000256" key="4">
    <source>
        <dbReference type="ARBA" id="ARBA00021581"/>
    </source>
</evidence>
<feature type="transmembrane region" description="Helical" evidence="17">
    <location>
        <begin position="178"/>
        <end position="196"/>
    </location>
</feature>
<organism evidence="18 19">
    <name type="scientific">Dethiobacter alkaliphilus AHT 1</name>
    <dbReference type="NCBI Taxonomy" id="555088"/>
    <lineage>
        <taxon>Bacteria</taxon>
        <taxon>Bacillati</taxon>
        <taxon>Bacillota</taxon>
        <taxon>Dethiobacteria</taxon>
        <taxon>Dethiobacterales</taxon>
        <taxon>Dethiobacteraceae</taxon>
        <taxon>Dethiobacter</taxon>
    </lineage>
</organism>
<comment type="caution">
    <text evidence="18">The sequence shown here is derived from an EMBL/GenBank/DDBJ whole genome shotgun (WGS) entry which is preliminary data.</text>
</comment>
<keyword evidence="12 17" id="KW-0046">Antibiotic resistance</keyword>
<evidence type="ECO:0000256" key="17">
    <source>
        <dbReference type="HAMAP-Rule" id="MF_01006"/>
    </source>
</evidence>
<evidence type="ECO:0000313" key="19">
    <source>
        <dbReference type="Proteomes" id="UP000006443"/>
    </source>
</evidence>
<comment type="catalytic activity">
    <reaction evidence="16 17">
        <text>di-trans,octa-cis-undecaprenyl diphosphate + H2O = di-trans,octa-cis-undecaprenyl phosphate + phosphate + H(+)</text>
        <dbReference type="Rhea" id="RHEA:28094"/>
        <dbReference type="ChEBI" id="CHEBI:15377"/>
        <dbReference type="ChEBI" id="CHEBI:15378"/>
        <dbReference type="ChEBI" id="CHEBI:43474"/>
        <dbReference type="ChEBI" id="CHEBI:58405"/>
        <dbReference type="ChEBI" id="CHEBI:60392"/>
        <dbReference type="EC" id="3.6.1.27"/>
    </reaction>
</comment>
<keyword evidence="5 17" id="KW-1003">Cell membrane</keyword>
<keyword evidence="6 17" id="KW-0812">Transmembrane</keyword>
<dbReference type="RefSeq" id="WP_008518903.1">
    <property type="nucleotide sequence ID" value="NZ_ACJM01000023.1"/>
</dbReference>
<keyword evidence="9 17" id="KW-0573">Peptidoglycan synthesis</keyword>
<keyword evidence="10 17" id="KW-1133">Transmembrane helix</keyword>
<dbReference type="STRING" id="555088.DealDRAFT_2974"/>
<gene>
    <name evidence="17" type="primary">uppP</name>
    <name evidence="18" type="ORF">DealDRAFT_2974</name>
</gene>
<dbReference type="GO" id="GO:0050380">
    <property type="term" value="F:undecaprenyl-diphosphatase activity"/>
    <property type="evidence" value="ECO:0007669"/>
    <property type="project" value="UniProtKB-UniRule"/>
</dbReference>
<dbReference type="OrthoDB" id="9808289at2"/>
<dbReference type="Pfam" id="PF02673">
    <property type="entry name" value="BacA"/>
    <property type="match status" value="1"/>
</dbReference>